<sequence length="131" mass="14120">MDWKLEVVSIPVADVERAKRFYSEQLGFVVDHDTQISPGARVVQLTPRGSACSVVIGAPAGGVAKGLQLVVPDIDAARAELAGRGVEVSAVQHYERDGTLAEGRGGRWNSFVFFNDLDGNGWVLQERPEGE</sequence>
<dbReference type="InterPro" id="IPR029068">
    <property type="entry name" value="Glyas_Bleomycin-R_OHBP_Dase"/>
</dbReference>
<evidence type="ECO:0000259" key="1">
    <source>
        <dbReference type="PROSITE" id="PS51819"/>
    </source>
</evidence>
<evidence type="ECO:0000313" key="3">
    <source>
        <dbReference type="Proteomes" id="UP001500902"/>
    </source>
</evidence>
<comment type="caution">
    <text evidence="2">The sequence shown here is derived from an EMBL/GenBank/DDBJ whole genome shotgun (WGS) entry which is preliminary data.</text>
</comment>
<feature type="domain" description="VOC" evidence="1">
    <location>
        <begin position="4"/>
        <end position="127"/>
    </location>
</feature>
<reference evidence="3" key="1">
    <citation type="journal article" date="2019" name="Int. J. Syst. Evol. Microbiol.">
        <title>The Global Catalogue of Microorganisms (GCM) 10K type strain sequencing project: providing services to taxonomists for standard genome sequencing and annotation.</title>
        <authorList>
            <consortium name="The Broad Institute Genomics Platform"/>
            <consortium name="The Broad Institute Genome Sequencing Center for Infectious Disease"/>
            <person name="Wu L."/>
            <person name="Ma J."/>
        </authorList>
    </citation>
    <scope>NUCLEOTIDE SEQUENCE [LARGE SCALE GENOMIC DNA]</scope>
    <source>
        <strain evidence="3">JCM 16904</strain>
    </source>
</reference>
<gene>
    <name evidence="2" type="ORF">GCM10022224_062280</name>
</gene>
<dbReference type="Gene3D" id="3.10.180.10">
    <property type="entry name" value="2,3-Dihydroxybiphenyl 1,2-Dioxygenase, domain 1"/>
    <property type="match status" value="1"/>
</dbReference>
<dbReference type="PANTHER" id="PTHR36437">
    <property type="entry name" value="GLYOXALASE/BLEOMYCIN RESISTANCE PROTEIN/DIOXYGENASE"/>
    <property type="match status" value="1"/>
</dbReference>
<dbReference type="EMBL" id="BAAAZP010000109">
    <property type="protein sequence ID" value="GAA3688403.1"/>
    <property type="molecule type" value="Genomic_DNA"/>
</dbReference>
<organism evidence="2 3">
    <name type="scientific">Nonomuraea antimicrobica</name>
    <dbReference type="NCBI Taxonomy" id="561173"/>
    <lineage>
        <taxon>Bacteria</taxon>
        <taxon>Bacillati</taxon>
        <taxon>Actinomycetota</taxon>
        <taxon>Actinomycetes</taxon>
        <taxon>Streptosporangiales</taxon>
        <taxon>Streptosporangiaceae</taxon>
        <taxon>Nonomuraea</taxon>
    </lineage>
</organism>
<evidence type="ECO:0000313" key="2">
    <source>
        <dbReference type="EMBL" id="GAA3688403.1"/>
    </source>
</evidence>
<protein>
    <submittedName>
        <fullName evidence="2">VOC family protein</fullName>
    </submittedName>
</protein>
<accession>A0ABP7CGS6</accession>
<dbReference type="SUPFAM" id="SSF54593">
    <property type="entry name" value="Glyoxalase/Bleomycin resistance protein/Dihydroxybiphenyl dioxygenase"/>
    <property type="match status" value="1"/>
</dbReference>
<dbReference type="Proteomes" id="UP001500902">
    <property type="component" value="Unassembled WGS sequence"/>
</dbReference>
<proteinExistence type="predicted"/>
<dbReference type="PROSITE" id="PS51819">
    <property type="entry name" value="VOC"/>
    <property type="match status" value="1"/>
</dbReference>
<dbReference type="PANTHER" id="PTHR36437:SF2">
    <property type="entry name" value="GLYOXALASE_BLEOMYCIN RESISTANCE PROTEIN_DIOXYGENASE"/>
    <property type="match status" value="1"/>
</dbReference>
<name>A0ABP7CGS6_9ACTN</name>
<dbReference type="InterPro" id="IPR004360">
    <property type="entry name" value="Glyas_Fos-R_dOase_dom"/>
</dbReference>
<dbReference type="RefSeq" id="WP_344886283.1">
    <property type="nucleotide sequence ID" value="NZ_BAAAZP010000109.1"/>
</dbReference>
<dbReference type="InterPro" id="IPR037523">
    <property type="entry name" value="VOC_core"/>
</dbReference>
<dbReference type="Pfam" id="PF00903">
    <property type="entry name" value="Glyoxalase"/>
    <property type="match status" value="1"/>
</dbReference>
<keyword evidence="3" id="KW-1185">Reference proteome</keyword>